<dbReference type="PANTHER" id="PTHR36437:SF2">
    <property type="entry name" value="GLYOXALASE_BLEOMYCIN RESISTANCE PROTEIN_DIOXYGENASE"/>
    <property type="match status" value="1"/>
</dbReference>
<evidence type="ECO:0000313" key="2">
    <source>
        <dbReference type="EMBL" id="MBD2868871.1"/>
    </source>
</evidence>
<dbReference type="Pfam" id="PF00903">
    <property type="entry name" value="Glyoxalase"/>
    <property type="match status" value="1"/>
</dbReference>
<dbReference type="EMBL" id="JACXIY010000012">
    <property type="protein sequence ID" value="MBD2868871.1"/>
    <property type="molecule type" value="Genomic_DNA"/>
</dbReference>
<dbReference type="PROSITE" id="PS51819">
    <property type="entry name" value="VOC"/>
    <property type="match status" value="1"/>
</dbReference>
<accession>A0A927CN37</accession>
<dbReference type="AlphaFoldDB" id="A0A927CN37"/>
<keyword evidence="3" id="KW-1185">Reference proteome</keyword>
<evidence type="ECO:0000259" key="1">
    <source>
        <dbReference type="PROSITE" id="PS51819"/>
    </source>
</evidence>
<proteinExistence type="predicted"/>
<comment type="caution">
    <text evidence="2">The sequence shown here is derived from an EMBL/GenBank/DDBJ whole genome shotgun (WGS) entry which is preliminary data.</text>
</comment>
<organism evidence="2 3">
    <name type="scientific">Paenibacillus arenilitoris</name>
    <dbReference type="NCBI Taxonomy" id="2772299"/>
    <lineage>
        <taxon>Bacteria</taxon>
        <taxon>Bacillati</taxon>
        <taxon>Bacillota</taxon>
        <taxon>Bacilli</taxon>
        <taxon>Bacillales</taxon>
        <taxon>Paenibacillaceae</taxon>
        <taxon>Paenibacillus</taxon>
    </lineage>
</organism>
<dbReference type="Proteomes" id="UP000632125">
    <property type="component" value="Unassembled WGS sequence"/>
</dbReference>
<dbReference type="Gene3D" id="3.10.180.10">
    <property type="entry name" value="2,3-Dihydroxybiphenyl 1,2-Dioxygenase, domain 1"/>
    <property type="match status" value="1"/>
</dbReference>
<reference evidence="2" key="1">
    <citation type="submission" date="2020-09" db="EMBL/GenBank/DDBJ databases">
        <title>A novel bacterium of genus Paenibacillus, isolated from South China Sea.</title>
        <authorList>
            <person name="Huang H."/>
            <person name="Mo K."/>
            <person name="Hu Y."/>
        </authorList>
    </citation>
    <scope>NUCLEOTIDE SEQUENCE</scope>
    <source>
        <strain evidence="2">IB182493</strain>
    </source>
</reference>
<evidence type="ECO:0000313" key="3">
    <source>
        <dbReference type="Proteomes" id="UP000632125"/>
    </source>
</evidence>
<protein>
    <submittedName>
        <fullName evidence="2">VOC family protein</fullName>
    </submittedName>
</protein>
<sequence>MKIMVTSLFVQDQDKALPFYTETLGFVKKHDVPVGKFRWIALVSPDEQDGTELLLEPNDHPAAREYQKKIFADGIPATMFGVADIHQEYERLSENGVKFTIEPTKMGELTIAVFDDTCGNFIQIVQK</sequence>
<feature type="domain" description="VOC" evidence="1">
    <location>
        <begin position="1"/>
        <end position="127"/>
    </location>
</feature>
<dbReference type="PANTHER" id="PTHR36437">
    <property type="entry name" value="GLYOXALASE/BLEOMYCIN RESISTANCE PROTEIN/DIOXYGENASE"/>
    <property type="match status" value="1"/>
</dbReference>
<dbReference type="CDD" id="cd07263">
    <property type="entry name" value="VOC_like"/>
    <property type="match status" value="1"/>
</dbReference>
<dbReference type="InterPro" id="IPR004360">
    <property type="entry name" value="Glyas_Fos-R_dOase_dom"/>
</dbReference>
<dbReference type="SUPFAM" id="SSF54593">
    <property type="entry name" value="Glyoxalase/Bleomycin resistance protein/Dihydroxybiphenyl dioxygenase"/>
    <property type="match status" value="1"/>
</dbReference>
<gene>
    <name evidence="2" type="ORF">IDH41_09795</name>
</gene>
<dbReference type="RefSeq" id="WP_190860506.1">
    <property type="nucleotide sequence ID" value="NZ_JACXIY010000012.1"/>
</dbReference>
<name>A0A927CN37_9BACL</name>
<dbReference type="InterPro" id="IPR029068">
    <property type="entry name" value="Glyas_Bleomycin-R_OHBP_Dase"/>
</dbReference>
<dbReference type="InterPro" id="IPR037523">
    <property type="entry name" value="VOC_core"/>
</dbReference>